<dbReference type="Proteomes" id="UP000644441">
    <property type="component" value="Unassembled WGS sequence"/>
</dbReference>
<dbReference type="GeneID" id="99766695"/>
<keyword evidence="4" id="KW-1185">Reference proteome</keyword>
<dbReference type="Gene3D" id="3.30.200.20">
    <property type="entry name" value="Phosphorylase Kinase, domain 1"/>
    <property type="match status" value="1"/>
</dbReference>
<reference evidence="3 4" key="1">
    <citation type="submission" date="2012-09" db="EMBL/GenBank/DDBJ databases">
        <title>Genome Sequence of alkane-degrading Bacterium Alcanivorax venustensis ISO4.</title>
        <authorList>
            <person name="Lai Q."/>
            <person name="Shao Z."/>
        </authorList>
    </citation>
    <scope>NUCLEOTIDE SEQUENCE [LARGE SCALE GENOMIC DNA]</scope>
    <source>
        <strain evidence="3 4">ISO4</strain>
    </source>
</reference>
<evidence type="ECO:0000313" key="4">
    <source>
        <dbReference type="Proteomes" id="UP000644441"/>
    </source>
</evidence>
<dbReference type="Pfam" id="PF03881">
    <property type="entry name" value="Fructosamin_kin"/>
    <property type="match status" value="1"/>
</dbReference>
<sequence length="287" mass="31594">MITSERIQAALAARHGLPVRHCRVDALGGGDTGATFQVDLNGRPAFLKWLPDVDALDAEADGLAALAKAIRVPEVLDHGDLAGGRALLLEWLPLAAPGEPFWPALGRALAALHGVEGERFGHHRDNWIGANPQYNRPDTDWPRFFVEQRLLPQLRWARDRGLEAAVGERLERVMARVPAWLAGLSVRPALVHGDLWRGNVGTLAGNRPVVFDPAVYYGHAEVDLAMLSLFGRVPETFYRAYGQNPRAVDFQHRVRLYNLYHLLNHFNLFGGGYAGAVADSATALLRD</sequence>
<name>A0ABS0AJU6_9GAMM</name>
<keyword evidence="2 3" id="KW-0418">Kinase</keyword>
<evidence type="ECO:0000256" key="1">
    <source>
        <dbReference type="ARBA" id="ARBA00009460"/>
    </source>
</evidence>
<keyword evidence="2" id="KW-0808">Transferase</keyword>
<proteinExistence type="inferred from homology"/>
<dbReference type="PANTHER" id="PTHR12149:SF8">
    <property type="entry name" value="PROTEIN-RIBULOSAMINE 3-KINASE"/>
    <property type="match status" value="1"/>
</dbReference>
<dbReference type="PIRSF" id="PIRSF006221">
    <property type="entry name" value="Ketosamine-3-kinase"/>
    <property type="match status" value="1"/>
</dbReference>
<organism evidence="3 4">
    <name type="scientific">Alloalcanivorax venustensis ISO4</name>
    <dbReference type="NCBI Taxonomy" id="1177184"/>
    <lineage>
        <taxon>Bacteria</taxon>
        <taxon>Pseudomonadati</taxon>
        <taxon>Pseudomonadota</taxon>
        <taxon>Gammaproteobacteria</taxon>
        <taxon>Oceanospirillales</taxon>
        <taxon>Alcanivoracaceae</taxon>
        <taxon>Alloalcanivorax</taxon>
    </lineage>
</organism>
<dbReference type="InterPro" id="IPR016477">
    <property type="entry name" value="Fructo-/Ketosamine-3-kinase"/>
</dbReference>
<dbReference type="InterPro" id="IPR011009">
    <property type="entry name" value="Kinase-like_dom_sf"/>
</dbReference>
<dbReference type="EMBL" id="ARXR01000037">
    <property type="protein sequence ID" value="MBF5054315.1"/>
    <property type="molecule type" value="Genomic_DNA"/>
</dbReference>
<dbReference type="Gene3D" id="3.90.1200.10">
    <property type="match status" value="1"/>
</dbReference>
<accession>A0ABS0AJU6</accession>
<dbReference type="SUPFAM" id="SSF56112">
    <property type="entry name" value="Protein kinase-like (PK-like)"/>
    <property type="match status" value="1"/>
</dbReference>
<protein>
    <submittedName>
        <fullName evidence="3">Fructosamine kinase</fullName>
    </submittedName>
</protein>
<comment type="similarity">
    <text evidence="1 2">Belongs to the fructosamine kinase family.</text>
</comment>
<dbReference type="PANTHER" id="PTHR12149">
    <property type="entry name" value="FRUCTOSAMINE 3 KINASE-RELATED PROTEIN"/>
    <property type="match status" value="1"/>
</dbReference>
<evidence type="ECO:0000256" key="2">
    <source>
        <dbReference type="PIRNR" id="PIRNR006221"/>
    </source>
</evidence>
<gene>
    <name evidence="3" type="ORF">ISO4_02917</name>
</gene>
<comment type="caution">
    <text evidence="3">The sequence shown here is derived from an EMBL/GenBank/DDBJ whole genome shotgun (WGS) entry which is preliminary data.</text>
</comment>
<dbReference type="GO" id="GO:0016301">
    <property type="term" value="F:kinase activity"/>
    <property type="evidence" value="ECO:0007669"/>
    <property type="project" value="UniProtKB-KW"/>
</dbReference>
<evidence type="ECO:0000313" key="3">
    <source>
        <dbReference type="EMBL" id="MBF5054315.1"/>
    </source>
</evidence>
<dbReference type="RefSeq" id="WP_194856713.1">
    <property type="nucleotide sequence ID" value="NZ_ARXR01000037.1"/>
</dbReference>